<keyword evidence="1 2" id="KW-0963">Cytoplasm</keyword>
<dbReference type="OMA" id="KMARINE"/>
<evidence type="ECO:0000313" key="7">
    <source>
        <dbReference type="Proteomes" id="UP000595038"/>
    </source>
</evidence>
<evidence type="ECO:0000313" key="4">
    <source>
        <dbReference type="EMBL" id="QPR71426.1"/>
    </source>
</evidence>
<dbReference type="SMR" id="A0A1Y0YNY8"/>
<accession>A0A1Y0YNY8</accession>
<dbReference type="PANTHER" id="PTHR37300:SF1">
    <property type="entry name" value="UPF0291 PROTEIN YNZC"/>
    <property type="match status" value="1"/>
</dbReference>
<gene>
    <name evidence="5" type="ORF">CHCC16736_3772</name>
    <name evidence="4" type="ORF">I6G80_16505</name>
</gene>
<sequence>MISKEKIARINELAKKAKSGSLTDEEKAEQQKLRQEYLQGVRASMKNTLKTVTIVDPEGNDVTPEKLKQEKRNRRLH</sequence>
<dbReference type="HAMAP" id="MF_01103">
    <property type="entry name" value="UPF0291"/>
    <property type="match status" value="1"/>
</dbReference>
<dbReference type="Proteomes" id="UP000595038">
    <property type="component" value="Chromosome"/>
</dbReference>
<dbReference type="InterPro" id="IPR009242">
    <property type="entry name" value="DUF896"/>
</dbReference>
<dbReference type="PANTHER" id="PTHR37300">
    <property type="entry name" value="UPF0291 PROTEIN CBO2609/CLC_2481"/>
    <property type="match status" value="1"/>
</dbReference>
<name>A0A1Y0YNY8_BACLI</name>
<evidence type="ECO:0000256" key="1">
    <source>
        <dbReference type="ARBA" id="ARBA00022490"/>
    </source>
</evidence>
<feature type="region of interest" description="Disordered" evidence="3">
    <location>
        <begin position="57"/>
        <end position="77"/>
    </location>
</feature>
<comment type="subcellular location">
    <subcellularLocation>
        <location evidence="2">Cytoplasm</location>
    </subcellularLocation>
</comment>
<reference evidence="4 7" key="2">
    <citation type="submission" date="2020-12" db="EMBL/GenBank/DDBJ databases">
        <title>FDA dAtabase for Regulatory Grade micrObial Sequences (FDA-ARGOS): Supporting development and validation of Infectious Disease Dx tests.</title>
        <authorList>
            <person name="Nelson B."/>
            <person name="Plummer A."/>
            <person name="Tallon L."/>
            <person name="Sadzewicz L."/>
            <person name="Zhao X."/>
            <person name="Boylan J."/>
            <person name="Ott S."/>
            <person name="Bowen H."/>
            <person name="Vavikolanu K."/>
            <person name="Mehta A."/>
            <person name="Aluvathingal J."/>
            <person name="Nadendla S."/>
            <person name="Myers T."/>
            <person name="Yan Y."/>
            <person name="Sichtig H."/>
        </authorList>
    </citation>
    <scope>NUCLEOTIDE SEQUENCE [LARGE SCALE GENOMIC DNA]</scope>
    <source>
        <strain evidence="4 7">FDAARGOS_923</strain>
    </source>
</reference>
<dbReference type="EMBL" id="CP065647">
    <property type="protein sequence ID" value="QPR71426.1"/>
    <property type="molecule type" value="Genomic_DNA"/>
</dbReference>
<organism evidence="5 6">
    <name type="scientific">Bacillus licheniformis</name>
    <dbReference type="NCBI Taxonomy" id="1402"/>
    <lineage>
        <taxon>Bacteria</taxon>
        <taxon>Bacillati</taxon>
        <taxon>Bacillota</taxon>
        <taxon>Bacilli</taxon>
        <taxon>Bacillales</taxon>
        <taxon>Bacillaceae</taxon>
        <taxon>Bacillus</taxon>
    </lineage>
</organism>
<dbReference type="GeneID" id="76973183"/>
<proteinExistence type="inferred from homology"/>
<dbReference type="Pfam" id="PF05979">
    <property type="entry name" value="DUF896"/>
    <property type="match status" value="1"/>
</dbReference>
<evidence type="ECO:0000256" key="3">
    <source>
        <dbReference type="SAM" id="MobiDB-lite"/>
    </source>
</evidence>
<reference evidence="5 6" key="1">
    <citation type="submission" date="2019-06" db="EMBL/GenBank/DDBJ databases">
        <title>Genome sequence analysis of &gt;100 Bacillus licheniformis strains suggests intrinsic resistance to this species.</title>
        <authorList>
            <person name="Wels M."/>
            <person name="Siezen R.J."/>
            <person name="Johansen E."/>
            <person name="Stuer-Lauridsen B."/>
            <person name="Bjerre K."/>
            <person name="Nielsen B.K.K."/>
        </authorList>
    </citation>
    <scope>NUCLEOTIDE SEQUENCE [LARGE SCALE GENOMIC DNA]</scope>
    <source>
        <strain evidence="5 6">BAC-16736</strain>
    </source>
</reference>
<dbReference type="SUPFAM" id="SSF158221">
    <property type="entry name" value="YnzC-like"/>
    <property type="match status" value="1"/>
</dbReference>
<dbReference type="Gene3D" id="1.10.287.540">
    <property type="entry name" value="Helix hairpin bin"/>
    <property type="match status" value="1"/>
</dbReference>
<dbReference type="EMBL" id="NILC01000029">
    <property type="protein sequence ID" value="TWL22303.1"/>
    <property type="molecule type" value="Genomic_DNA"/>
</dbReference>
<protein>
    <recommendedName>
        <fullName evidence="2">UPF0291 protein CHCC16736_3772</fullName>
    </recommendedName>
</protein>
<comment type="similarity">
    <text evidence="2">Belongs to the UPF0291 family.</text>
</comment>
<dbReference type="RefSeq" id="WP_003182231.1">
    <property type="nucleotide sequence ID" value="NZ_BEXU01000039.1"/>
</dbReference>
<evidence type="ECO:0000256" key="2">
    <source>
        <dbReference type="HAMAP-Rule" id="MF_01103"/>
    </source>
</evidence>
<evidence type="ECO:0000313" key="5">
    <source>
        <dbReference type="EMBL" id="TWL22303.1"/>
    </source>
</evidence>
<dbReference type="AlphaFoldDB" id="A0A1Y0YNY8"/>
<dbReference type="Proteomes" id="UP000435910">
    <property type="component" value="Unassembled WGS sequence"/>
</dbReference>
<evidence type="ECO:0000313" key="6">
    <source>
        <dbReference type="Proteomes" id="UP000435910"/>
    </source>
</evidence>
<dbReference type="GO" id="GO:0005737">
    <property type="term" value="C:cytoplasm"/>
    <property type="evidence" value="ECO:0007669"/>
    <property type="project" value="UniProtKB-SubCell"/>
</dbReference>